<dbReference type="InterPro" id="IPR013785">
    <property type="entry name" value="Aldolase_TIM"/>
</dbReference>
<accession>A0A077PTS7</accession>
<dbReference type="RefSeq" id="WP_038196414.1">
    <property type="nucleotide sequence ID" value="NZ_CAWLXS010000229.1"/>
</dbReference>
<evidence type="ECO:0000256" key="10">
    <source>
        <dbReference type="PIRSR" id="PIRSR001359-3"/>
    </source>
</evidence>
<feature type="binding site" evidence="10">
    <location>
        <position position="208"/>
    </location>
    <ligand>
        <name>Zn(2+)</name>
        <dbReference type="ChEBI" id="CHEBI:29105"/>
        <label>1</label>
        <note>catalytic</note>
    </ligand>
</feature>
<keyword evidence="3 10" id="KW-0479">Metal-binding</keyword>
<evidence type="ECO:0000256" key="4">
    <source>
        <dbReference type="ARBA" id="ARBA00022833"/>
    </source>
</evidence>
<feature type="binding site" evidence="10">
    <location>
        <position position="104"/>
    </location>
    <ligand>
        <name>Zn(2+)</name>
        <dbReference type="ChEBI" id="CHEBI:29105"/>
        <label>2</label>
    </ligand>
</feature>
<dbReference type="GO" id="GO:0005975">
    <property type="term" value="P:carbohydrate metabolic process"/>
    <property type="evidence" value="ECO:0007669"/>
    <property type="project" value="InterPro"/>
</dbReference>
<feature type="binding site" evidence="10">
    <location>
        <position position="180"/>
    </location>
    <ligand>
        <name>Zn(2+)</name>
        <dbReference type="ChEBI" id="CHEBI:29105"/>
        <label>1</label>
        <note>catalytic</note>
    </ligand>
</feature>
<evidence type="ECO:0000256" key="6">
    <source>
        <dbReference type="ARBA" id="ARBA00031246"/>
    </source>
</evidence>
<dbReference type="Pfam" id="PF01116">
    <property type="entry name" value="F_bP_aldolase"/>
    <property type="match status" value="1"/>
</dbReference>
<feature type="binding site" evidence="9">
    <location>
        <begin position="209"/>
        <end position="211"/>
    </location>
    <ligand>
        <name>dihydroxyacetone phosphate</name>
        <dbReference type="ChEBI" id="CHEBI:57642"/>
    </ligand>
</feature>
<evidence type="ECO:0000256" key="2">
    <source>
        <dbReference type="ARBA" id="ARBA00012905"/>
    </source>
</evidence>
<dbReference type="Gene3D" id="3.20.20.70">
    <property type="entry name" value="Aldolase class I"/>
    <property type="match status" value="1"/>
</dbReference>
<dbReference type="Proteomes" id="UP000028493">
    <property type="component" value="Unassembled WGS sequence"/>
</dbReference>
<evidence type="ECO:0000256" key="7">
    <source>
        <dbReference type="ARBA" id="ARBA00032933"/>
    </source>
</evidence>
<dbReference type="InterPro" id="IPR050246">
    <property type="entry name" value="Class_II_FBP_aldolase"/>
</dbReference>
<comment type="cofactor">
    <cofactor evidence="10">
        <name>Zn(2+)</name>
        <dbReference type="ChEBI" id="CHEBI:29105"/>
    </cofactor>
    <text evidence="10">Binds 2 Zn(2+) ions per subunit. One is catalytic and the other provides a structural contribution.</text>
</comment>
<reference evidence="11" key="1">
    <citation type="submission" date="2013-07" db="EMBL/GenBank/DDBJ databases">
        <title>Sub-species coevolution in mutualistic symbiosis.</title>
        <authorList>
            <person name="Murfin K."/>
            <person name="Klassen J."/>
            <person name="Lee M."/>
            <person name="Forst S."/>
            <person name="Stock P."/>
            <person name="Goodrich-Blair H."/>
        </authorList>
    </citation>
    <scope>NUCLEOTIDE SEQUENCE [LARGE SCALE GENOMIC DNA]</scope>
    <source>
        <strain evidence="11">Kraussei Becker Underwood</strain>
    </source>
</reference>
<dbReference type="PANTHER" id="PTHR30304:SF0">
    <property type="entry name" value="D-TAGATOSE-1,6-BISPHOSPHATE ALDOLASE SUBUNIT GATY-RELATED"/>
    <property type="match status" value="1"/>
</dbReference>
<evidence type="ECO:0000256" key="1">
    <source>
        <dbReference type="ARBA" id="ARBA00005191"/>
    </source>
</evidence>
<dbReference type="NCBIfam" id="TIGR00167">
    <property type="entry name" value="cbbA"/>
    <property type="match status" value="1"/>
</dbReference>
<dbReference type="GO" id="GO:0005829">
    <property type="term" value="C:cytosol"/>
    <property type="evidence" value="ECO:0007669"/>
    <property type="project" value="TreeGrafter"/>
</dbReference>
<dbReference type="InterPro" id="IPR011288">
    <property type="entry name" value="TagBP_ald_KbaY/GatY"/>
</dbReference>
<dbReference type="FunFam" id="3.20.20.70:FF:000043">
    <property type="entry name" value="D-tagatose-1,6-bisphosphate aldolase subunit GatY"/>
    <property type="match status" value="1"/>
</dbReference>
<dbReference type="HOGENOM" id="CLU_040088_0_1_6"/>
<feature type="active site" description="Proton donor" evidence="8">
    <location>
        <position position="82"/>
    </location>
</feature>
<dbReference type="AlphaFoldDB" id="A0A077PTS7"/>
<comment type="pathway">
    <text evidence="1">Carbohydrate metabolism; D-tagatose 6-phosphate degradation; D-glyceraldehyde 3-phosphate and glycerone phosphate from D-tagatose 6-phosphate: step 2/2.</text>
</comment>
<dbReference type="GO" id="GO:0009025">
    <property type="term" value="F:tagatose-bisphosphate aldolase activity"/>
    <property type="evidence" value="ECO:0007669"/>
    <property type="project" value="UniProtKB-EC"/>
</dbReference>
<proteinExistence type="predicted"/>
<evidence type="ECO:0000256" key="5">
    <source>
        <dbReference type="ARBA" id="ARBA00023239"/>
    </source>
</evidence>
<organism evidence="11">
    <name type="scientific">Xenorhabdus bovienii str. kraussei Becker Underwood</name>
    <dbReference type="NCBI Taxonomy" id="1398204"/>
    <lineage>
        <taxon>Bacteria</taxon>
        <taxon>Pseudomonadati</taxon>
        <taxon>Pseudomonadota</taxon>
        <taxon>Gammaproteobacteria</taxon>
        <taxon>Enterobacterales</taxon>
        <taxon>Morganellaceae</taxon>
        <taxon>Xenorhabdus</taxon>
    </lineage>
</organism>
<dbReference type="EMBL" id="CBSZ010000152">
    <property type="protein sequence ID" value="CDH24027.1"/>
    <property type="molecule type" value="Genomic_DNA"/>
</dbReference>
<evidence type="ECO:0000256" key="8">
    <source>
        <dbReference type="PIRSR" id="PIRSR001359-1"/>
    </source>
</evidence>
<gene>
    <name evidence="11" type="primary">kbaY</name>
    <name evidence="11" type="ORF">XBKB1_2350027</name>
</gene>
<evidence type="ECO:0000313" key="11">
    <source>
        <dbReference type="EMBL" id="CDH24027.1"/>
    </source>
</evidence>
<dbReference type="PANTHER" id="PTHR30304">
    <property type="entry name" value="D-TAGATOSE-1,6-BISPHOSPHATE ALDOLASE"/>
    <property type="match status" value="1"/>
</dbReference>
<dbReference type="GO" id="GO:2001059">
    <property type="term" value="P:D-tagatose 6-phosphate catabolic process"/>
    <property type="evidence" value="ECO:0007669"/>
    <property type="project" value="UniProtKB-UniPathway"/>
</dbReference>
<evidence type="ECO:0000256" key="9">
    <source>
        <dbReference type="PIRSR" id="PIRSR001359-2"/>
    </source>
</evidence>
<dbReference type="InterPro" id="IPR000771">
    <property type="entry name" value="FBA_II"/>
</dbReference>
<sequence length="294" mass="32409">MSIISTKYLLQDAYARGYAVPAFNIHNAETIQAILEVCKEMQSPVILAGTPGTFKHIAFEEIYALCEAYSKSYDMPLTLHLDHHESLEDISRKVNAGVRSAMIDGSHFPFAENVKLVKSVVDFCHRHDCSVEAELGRLGGVEDDMDIDEESAFLTDPQEARRFVELTGVDSLAVAIGTAHGLYTKRPKIDFQRLAEIREQVSIPLVLHGASDVPDEYIKRAIELGVCKVNVATELKIAFAAAVKKWFGNNPEGNDPRYYMRVGMDAMKEMVRSKVTICGSANKLIAEAAGNAGD</sequence>
<dbReference type="NCBIfam" id="NF009374">
    <property type="entry name" value="PRK12737.1"/>
    <property type="match status" value="1"/>
</dbReference>
<dbReference type="NCBIfam" id="NF006626">
    <property type="entry name" value="PRK09195.1"/>
    <property type="match status" value="1"/>
</dbReference>
<dbReference type="CDD" id="cd00947">
    <property type="entry name" value="TBP_aldolase_IIB"/>
    <property type="match status" value="1"/>
</dbReference>
<dbReference type="PROSITE" id="PS00602">
    <property type="entry name" value="ALDOLASE_CLASS_II_1"/>
    <property type="match status" value="1"/>
</dbReference>
<dbReference type="NCBIfam" id="NF009375">
    <property type="entry name" value="PRK12738.1"/>
    <property type="match status" value="1"/>
</dbReference>
<dbReference type="PIRSF" id="PIRSF001359">
    <property type="entry name" value="F_bP_aldolase_II"/>
    <property type="match status" value="1"/>
</dbReference>
<feature type="binding site" evidence="10">
    <location>
        <position position="83"/>
    </location>
    <ligand>
        <name>Zn(2+)</name>
        <dbReference type="ChEBI" id="CHEBI:29105"/>
        <label>1</label>
        <note>catalytic</note>
    </ligand>
</feature>
<dbReference type="GO" id="GO:0008270">
    <property type="term" value="F:zinc ion binding"/>
    <property type="evidence" value="ECO:0007669"/>
    <property type="project" value="InterPro"/>
</dbReference>
<feature type="binding site" evidence="10">
    <location>
        <position position="134"/>
    </location>
    <ligand>
        <name>Zn(2+)</name>
        <dbReference type="ChEBI" id="CHEBI:29105"/>
        <label>2</label>
    </ligand>
</feature>
<keyword evidence="5 11" id="KW-0456">Lyase</keyword>
<dbReference type="EC" id="4.1.2.40" evidence="2"/>
<comment type="caution">
    <text evidence="11">The sequence shown here is derived from an EMBL/GenBank/DDBJ whole genome shotgun (WGS) entry which is preliminary data.</text>
</comment>
<protein>
    <recommendedName>
        <fullName evidence="2">tagatose-bisphosphate aldolase</fullName>
        <ecNumber evidence="2">4.1.2.40</ecNumber>
    </recommendedName>
    <alternativeName>
        <fullName evidence="7">D-tagatose-bisphosphate aldolase class II</fullName>
    </alternativeName>
    <alternativeName>
        <fullName evidence="6">Tagatose-bisphosphate aldolase</fullName>
    </alternativeName>
</protein>
<dbReference type="NCBIfam" id="TIGR01858">
    <property type="entry name" value="tag_bisphos_ald"/>
    <property type="match status" value="1"/>
</dbReference>
<dbReference type="SUPFAM" id="SSF51569">
    <property type="entry name" value="Aldolase"/>
    <property type="match status" value="1"/>
</dbReference>
<evidence type="ECO:0000256" key="3">
    <source>
        <dbReference type="ARBA" id="ARBA00022723"/>
    </source>
</evidence>
<feature type="binding site" evidence="9">
    <location>
        <position position="181"/>
    </location>
    <ligand>
        <name>dihydroxyacetone phosphate</name>
        <dbReference type="ChEBI" id="CHEBI:57642"/>
    </ligand>
</feature>
<dbReference type="UniPathway" id="UPA00704">
    <property type="reaction ID" value="UER00716"/>
</dbReference>
<dbReference type="PROSITE" id="PS00806">
    <property type="entry name" value="ALDOLASE_CLASS_II_2"/>
    <property type="match status" value="1"/>
</dbReference>
<keyword evidence="4 10" id="KW-0862">Zinc</keyword>
<name>A0A077PTS7_XENBV</name>
<feature type="binding site" evidence="9">
    <location>
        <begin position="230"/>
        <end position="233"/>
    </location>
    <ligand>
        <name>dihydroxyacetone phosphate</name>
        <dbReference type="ChEBI" id="CHEBI:57642"/>
    </ligand>
</feature>